<comment type="similarity">
    <text evidence="2">Belongs to the rad21 family.</text>
</comment>
<keyword evidence="8" id="KW-1185">Reference proteome</keyword>
<dbReference type="InterPro" id="IPR036390">
    <property type="entry name" value="WH_DNA-bd_sf"/>
</dbReference>
<evidence type="ECO:0000259" key="6">
    <source>
        <dbReference type="Pfam" id="PF04825"/>
    </source>
</evidence>
<evidence type="ECO:0000259" key="5">
    <source>
        <dbReference type="Pfam" id="PF04824"/>
    </source>
</evidence>
<dbReference type="InterPro" id="IPR006910">
    <property type="entry name" value="Rad21_Rec8_N"/>
</dbReference>
<dbReference type="GO" id="GO:0008278">
    <property type="term" value="C:cohesin complex"/>
    <property type="evidence" value="ECO:0007669"/>
    <property type="project" value="InterPro"/>
</dbReference>
<reference evidence="7" key="1">
    <citation type="submission" date="2022-07" db="EMBL/GenBank/DDBJ databases">
        <authorList>
            <person name="Macas J."/>
            <person name="Novak P."/>
            <person name="Neumann P."/>
        </authorList>
    </citation>
    <scope>NUCLEOTIDE SEQUENCE</scope>
</reference>
<dbReference type="InterPro" id="IPR023093">
    <property type="entry name" value="ScpA-like_C"/>
</dbReference>
<dbReference type="AlphaFoldDB" id="A0A9P1E9L1"/>
<dbReference type="GO" id="GO:0003682">
    <property type="term" value="F:chromatin binding"/>
    <property type="evidence" value="ECO:0007669"/>
    <property type="project" value="TreeGrafter"/>
</dbReference>
<dbReference type="Pfam" id="PF04824">
    <property type="entry name" value="Rad21_Rec8"/>
    <property type="match status" value="1"/>
</dbReference>
<dbReference type="InterPro" id="IPR039781">
    <property type="entry name" value="Rad21/Rec8-like"/>
</dbReference>
<feature type="domain" description="Rad21/Rec8-like protein N-terminal" evidence="6">
    <location>
        <begin position="1"/>
        <end position="93"/>
    </location>
</feature>
<dbReference type="EMBL" id="CAMAPE010000025">
    <property type="protein sequence ID" value="CAH9090570.1"/>
    <property type="molecule type" value="Genomic_DNA"/>
</dbReference>
<comment type="subcellular location">
    <subcellularLocation>
        <location evidence="1">Nucleus</location>
    </subcellularLocation>
</comment>
<dbReference type="GO" id="GO:0007062">
    <property type="term" value="P:sister chromatid cohesion"/>
    <property type="evidence" value="ECO:0007669"/>
    <property type="project" value="InterPro"/>
</dbReference>
<dbReference type="PANTHER" id="PTHR12585">
    <property type="entry name" value="SCC1 / RAD21 FAMILY MEMBER"/>
    <property type="match status" value="1"/>
</dbReference>
<evidence type="ECO:0000256" key="4">
    <source>
        <dbReference type="SAM" id="MobiDB-lite"/>
    </source>
</evidence>
<gene>
    <name evidence="7" type="ORF">CEURO_LOCUS11255</name>
</gene>
<evidence type="ECO:0000256" key="2">
    <source>
        <dbReference type="ARBA" id="ARBA00009870"/>
    </source>
</evidence>
<evidence type="ECO:0000256" key="3">
    <source>
        <dbReference type="ARBA" id="ARBA00023242"/>
    </source>
</evidence>
<evidence type="ECO:0000313" key="7">
    <source>
        <dbReference type="EMBL" id="CAH9090570.1"/>
    </source>
</evidence>
<evidence type="ECO:0008006" key="9">
    <source>
        <dbReference type="Google" id="ProtNLM"/>
    </source>
</evidence>
<dbReference type="InterPro" id="IPR006909">
    <property type="entry name" value="Rad21/Rec8_C_eu"/>
</dbReference>
<feature type="domain" description="Rad21/Rec8-like protein C-terminal eukaryotic" evidence="5">
    <location>
        <begin position="579"/>
        <end position="631"/>
    </location>
</feature>
<dbReference type="GO" id="GO:0005634">
    <property type="term" value="C:nucleus"/>
    <property type="evidence" value="ECO:0007669"/>
    <property type="project" value="UniProtKB-SubCell"/>
</dbReference>
<dbReference type="GO" id="GO:1990414">
    <property type="term" value="P:replication-born double-strand break repair via sister chromatid exchange"/>
    <property type="evidence" value="ECO:0007669"/>
    <property type="project" value="TreeGrafter"/>
</dbReference>
<name>A0A9P1E9L1_CUSEU</name>
<dbReference type="PANTHER" id="PTHR12585:SF73">
    <property type="entry name" value="SISTER CHROMATID COHESION 1 PROTEIN 2"/>
    <property type="match status" value="1"/>
</dbReference>
<sequence>MLYSHVLLSKKGHLGNIWIAAHCHKRLNKSQVIQTNISHSIDKILLDEVPVVTYRVLGHLLVGIVRIYSKKVEYLFHDCHKVLAELGDFSKERNPKPMTRAAHSSHCSISIPESFELDAFELGVLDDQDRCSVHVRPDEDIMLSDAWKSDRFRLGLSEKYHGQVEISRSPAYSPNLTPLRDLCSAYFAERDVNGGSTSNKAMEEICLTRISLEERLEPLTFEEIKSKMQNDSEDSNETQTGDEQIPQLGSDIYNHTEFKENCPFRLEDRLEPMIIDDEDVDEAAFARVQIKHSETNVPVSDMELLDESSYKKQSGDVGQMNMPEMPSSNSREHQSSENHQVSLCVDVTPDSKCPANSSMDVMSVRTPATKEQPRALKKRKCLFDNPIVISNKEYKSWLDNQDDLVCKRIKAPHSPLFAWKYEKLSSLPESLLEPLIPCSALVDAGILVRRMTVNRTVPVDGVETPEMNGGTPPVSPVSKHIAQCEQTPIAPSTPVATSVPCRFHEVQGSEELDIMEPPTSVKSMLQKVACETEDFELGIDLMDEETSSVQGDIPEKYRCHARTRKVAMFLLRQFSAQKGEAVKLSCALEGKTKTESAKVFFEILVLKTGGWIDVRQDNESGDICVLQSPKLNPDTFAT</sequence>
<keyword evidence="3" id="KW-0539">Nucleus</keyword>
<protein>
    <recommendedName>
        <fullName evidence="9">Sister chromatid cohesion 1 protein 2</fullName>
    </recommendedName>
</protein>
<feature type="region of interest" description="Disordered" evidence="4">
    <location>
        <begin position="227"/>
        <end position="247"/>
    </location>
</feature>
<dbReference type="Pfam" id="PF04825">
    <property type="entry name" value="Rad21_Rec8_N"/>
    <property type="match status" value="1"/>
</dbReference>
<proteinExistence type="inferred from homology"/>
<dbReference type="Proteomes" id="UP001152484">
    <property type="component" value="Unassembled WGS sequence"/>
</dbReference>
<evidence type="ECO:0000313" key="8">
    <source>
        <dbReference type="Proteomes" id="UP001152484"/>
    </source>
</evidence>
<evidence type="ECO:0000256" key="1">
    <source>
        <dbReference type="ARBA" id="ARBA00004123"/>
    </source>
</evidence>
<comment type="caution">
    <text evidence="7">The sequence shown here is derived from an EMBL/GenBank/DDBJ whole genome shotgun (WGS) entry which is preliminary data.</text>
</comment>
<dbReference type="OrthoDB" id="10071381at2759"/>
<organism evidence="7 8">
    <name type="scientific">Cuscuta europaea</name>
    <name type="common">European dodder</name>
    <dbReference type="NCBI Taxonomy" id="41803"/>
    <lineage>
        <taxon>Eukaryota</taxon>
        <taxon>Viridiplantae</taxon>
        <taxon>Streptophyta</taxon>
        <taxon>Embryophyta</taxon>
        <taxon>Tracheophyta</taxon>
        <taxon>Spermatophyta</taxon>
        <taxon>Magnoliopsida</taxon>
        <taxon>eudicotyledons</taxon>
        <taxon>Gunneridae</taxon>
        <taxon>Pentapetalae</taxon>
        <taxon>asterids</taxon>
        <taxon>lamiids</taxon>
        <taxon>Solanales</taxon>
        <taxon>Convolvulaceae</taxon>
        <taxon>Cuscuteae</taxon>
        <taxon>Cuscuta</taxon>
        <taxon>Cuscuta subgen. Cuscuta</taxon>
    </lineage>
</organism>
<dbReference type="SUPFAM" id="SSF46785">
    <property type="entry name" value="Winged helix' DNA-binding domain"/>
    <property type="match status" value="1"/>
</dbReference>
<accession>A0A9P1E9L1</accession>
<dbReference type="Gene3D" id="1.10.10.580">
    <property type="entry name" value="Structural maintenance of chromosome 1. Chain E"/>
    <property type="match status" value="1"/>
</dbReference>
<feature type="region of interest" description="Disordered" evidence="4">
    <location>
        <begin position="312"/>
        <end position="339"/>
    </location>
</feature>
<dbReference type="CDD" id="cd21793">
    <property type="entry name" value="Rad21_Rec8_M_AtSYN1-like"/>
    <property type="match status" value="1"/>
</dbReference>